<evidence type="ECO:0000313" key="2">
    <source>
        <dbReference type="Proteomes" id="UP001519460"/>
    </source>
</evidence>
<protein>
    <submittedName>
        <fullName evidence="1">Uncharacterized protein</fullName>
    </submittedName>
</protein>
<proteinExistence type="predicted"/>
<accession>A0ABD0LCD9</accession>
<name>A0ABD0LCD9_9CAEN</name>
<dbReference type="Proteomes" id="UP001519460">
    <property type="component" value="Unassembled WGS sequence"/>
</dbReference>
<organism evidence="1 2">
    <name type="scientific">Batillaria attramentaria</name>
    <dbReference type="NCBI Taxonomy" id="370345"/>
    <lineage>
        <taxon>Eukaryota</taxon>
        <taxon>Metazoa</taxon>
        <taxon>Spiralia</taxon>
        <taxon>Lophotrochozoa</taxon>
        <taxon>Mollusca</taxon>
        <taxon>Gastropoda</taxon>
        <taxon>Caenogastropoda</taxon>
        <taxon>Sorbeoconcha</taxon>
        <taxon>Cerithioidea</taxon>
        <taxon>Batillariidae</taxon>
        <taxon>Batillaria</taxon>
    </lineage>
</organism>
<keyword evidence="2" id="KW-1185">Reference proteome</keyword>
<dbReference type="AlphaFoldDB" id="A0ABD0LCD9"/>
<dbReference type="EMBL" id="JACVVK020000065">
    <property type="protein sequence ID" value="KAK7496647.1"/>
    <property type="molecule type" value="Genomic_DNA"/>
</dbReference>
<evidence type="ECO:0000313" key="1">
    <source>
        <dbReference type="EMBL" id="KAK7496647.1"/>
    </source>
</evidence>
<gene>
    <name evidence="1" type="ORF">BaRGS_00012054</name>
</gene>
<comment type="caution">
    <text evidence="1">The sequence shown here is derived from an EMBL/GenBank/DDBJ whole genome shotgun (WGS) entry which is preliminary data.</text>
</comment>
<reference evidence="1 2" key="1">
    <citation type="journal article" date="2023" name="Sci. Data">
        <title>Genome assembly of the Korean intertidal mud-creeper Batillaria attramentaria.</title>
        <authorList>
            <person name="Patra A.K."/>
            <person name="Ho P.T."/>
            <person name="Jun S."/>
            <person name="Lee S.J."/>
            <person name="Kim Y."/>
            <person name="Won Y.J."/>
        </authorList>
    </citation>
    <scope>NUCLEOTIDE SEQUENCE [LARGE SCALE GENOMIC DNA]</scope>
    <source>
        <strain evidence="1">Wonlab-2016</strain>
    </source>
</reference>
<sequence>MITQICDLSVSRYKQSYSSSMSHHDSQHAASAFSSYTFVLSRHARQKPWRQASSALFRPALHYVQRTDVCASALTSINNHGQLRVRSAVYSTLSR</sequence>